<protein>
    <submittedName>
        <fullName evidence="1">Uncharacterized protein</fullName>
    </submittedName>
</protein>
<name>A0A0E9PAU8_ANGAN</name>
<reference evidence="1" key="2">
    <citation type="journal article" date="2015" name="Fish Shellfish Immunol.">
        <title>Early steps in the European eel (Anguilla anguilla)-Vibrio vulnificus interaction in the gills: Role of the RtxA13 toxin.</title>
        <authorList>
            <person name="Callol A."/>
            <person name="Pajuelo D."/>
            <person name="Ebbesson L."/>
            <person name="Teles M."/>
            <person name="MacKenzie S."/>
            <person name="Amaro C."/>
        </authorList>
    </citation>
    <scope>NUCLEOTIDE SEQUENCE</scope>
</reference>
<sequence>MEIYAYDLMELTYHGWWSLRQRKLHLFFNTWEKQVLTSFRCKIVMTAVAILCRRHHQCMYMKGESFSKSNITFWHVRGECKNNLQASQSCHIPVTG</sequence>
<evidence type="ECO:0000313" key="1">
    <source>
        <dbReference type="EMBL" id="JAH01190.1"/>
    </source>
</evidence>
<accession>A0A0E9PAU8</accession>
<dbReference type="AlphaFoldDB" id="A0A0E9PAU8"/>
<reference evidence="1" key="1">
    <citation type="submission" date="2014-11" db="EMBL/GenBank/DDBJ databases">
        <authorList>
            <person name="Amaro Gonzalez C."/>
        </authorList>
    </citation>
    <scope>NUCLEOTIDE SEQUENCE</scope>
</reference>
<proteinExistence type="predicted"/>
<organism evidence="1">
    <name type="scientific">Anguilla anguilla</name>
    <name type="common">European freshwater eel</name>
    <name type="synonym">Muraena anguilla</name>
    <dbReference type="NCBI Taxonomy" id="7936"/>
    <lineage>
        <taxon>Eukaryota</taxon>
        <taxon>Metazoa</taxon>
        <taxon>Chordata</taxon>
        <taxon>Craniata</taxon>
        <taxon>Vertebrata</taxon>
        <taxon>Euteleostomi</taxon>
        <taxon>Actinopterygii</taxon>
        <taxon>Neopterygii</taxon>
        <taxon>Teleostei</taxon>
        <taxon>Anguilliformes</taxon>
        <taxon>Anguillidae</taxon>
        <taxon>Anguilla</taxon>
    </lineage>
</organism>
<dbReference type="EMBL" id="GBXM01107387">
    <property type="protein sequence ID" value="JAH01190.1"/>
    <property type="molecule type" value="Transcribed_RNA"/>
</dbReference>